<dbReference type="InterPro" id="IPR011691">
    <property type="entry name" value="Vesicle_transpt_SFT2"/>
</dbReference>
<keyword evidence="1" id="KW-0653">Protein transport</keyword>
<comment type="similarity">
    <text evidence="1">Belongs to the SFT2 family.</text>
</comment>
<reference evidence="3" key="1">
    <citation type="submission" date="2024-02" db="EMBL/GenBank/DDBJ databases">
        <authorList>
            <consortium name="ELIXIR-Norway"/>
            <consortium name="Elixir Norway"/>
        </authorList>
    </citation>
    <scope>NUCLEOTIDE SEQUENCE</scope>
</reference>
<keyword evidence="4" id="KW-1185">Reference proteome</keyword>
<protein>
    <recommendedName>
        <fullName evidence="1">Vesicle transport protein</fullName>
    </recommendedName>
</protein>
<feature type="transmembrane region" description="Helical" evidence="1">
    <location>
        <begin position="42"/>
        <end position="75"/>
    </location>
</feature>
<gene>
    <name evidence="3" type="ORF">CSSPJE1EN1_LOCUS29763</name>
</gene>
<proteinExistence type="inferred from homology"/>
<evidence type="ECO:0000256" key="1">
    <source>
        <dbReference type="RuleBase" id="RU363111"/>
    </source>
</evidence>
<feature type="non-terminal residue" evidence="3">
    <location>
        <position position="82"/>
    </location>
</feature>
<feature type="region of interest" description="Disordered" evidence="2">
    <location>
        <begin position="1"/>
        <end position="20"/>
    </location>
</feature>
<dbReference type="EMBL" id="CAXAQS010001025">
    <property type="protein sequence ID" value="CAK9254385.1"/>
    <property type="molecule type" value="Genomic_DNA"/>
</dbReference>
<evidence type="ECO:0000313" key="3">
    <source>
        <dbReference type="EMBL" id="CAK9254385.1"/>
    </source>
</evidence>
<keyword evidence="1" id="KW-0472">Membrane</keyword>
<organism evidence="3 4">
    <name type="scientific">Sphagnum jensenii</name>
    <dbReference type="NCBI Taxonomy" id="128206"/>
    <lineage>
        <taxon>Eukaryota</taxon>
        <taxon>Viridiplantae</taxon>
        <taxon>Streptophyta</taxon>
        <taxon>Embryophyta</taxon>
        <taxon>Bryophyta</taxon>
        <taxon>Sphagnophytina</taxon>
        <taxon>Sphagnopsida</taxon>
        <taxon>Sphagnales</taxon>
        <taxon>Sphagnaceae</taxon>
        <taxon>Sphagnum</taxon>
    </lineage>
</organism>
<name>A0ABP0VMR8_9BRYO</name>
<accession>A0ABP0VMR8</accession>
<dbReference type="PANTHER" id="PTHR23137:SF6">
    <property type="entry name" value="VESICLE TRANSPORT PROTEIN"/>
    <property type="match status" value="1"/>
</dbReference>
<dbReference type="PANTHER" id="PTHR23137">
    <property type="entry name" value="VESICLE TRANSPORT PROTEIN-RELATED"/>
    <property type="match status" value="1"/>
</dbReference>
<comment type="function">
    <text evidence="1">May be involved in fusion of retrograde transport vesicles derived from an endocytic compartment with the Golgi complex.</text>
</comment>
<comment type="caution">
    <text evidence="3">The sequence shown here is derived from an EMBL/GenBank/DDBJ whole genome shotgun (WGS) entry which is preliminary data.</text>
</comment>
<keyword evidence="1" id="KW-1133">Transmembrane helix</keyword>
<keyword evidence="1" id="KW-0812">Transmembrane</keyword>
<keyword evidence="1" id="KW-0813">Transport</keyword>
<dbReference type="Proteomes" id="UP001497444">
    <property type="component" value="Unassembled WGS sequence"/>
</dbReference>
<comment type="subcellular location">
    <subcellularLocation>
        <location evidence="1">Membrane</location>
        <topology evidence="1">Multi-pass membrane protein</topology>
    </subcellularLocation>
</comment>
<evidence type="ECO:0000256" key="2">
    <source>
        <dbReference type="SAM" id="MobiDB-lite"/>
    </source>
</evidence>
<evidence type="ECO:0000313" key="4">
    <source>
        <dbReference type="Proteomes" id="UP001497444"/>
    </source>
</evidence>
<comment type="caution">
    <text evidence="1">Lacks conserved residue(s) required for the propagation of feature annotation.</text>
</comment>
<sequence length="82" mass="8759">MDKLRRALSGDESVDGDDEEQGLAAQINSATTLSWSTRIQGFAICFILGFVFSIIGSALIALPKGLLLFALFYTVGNLTSMA</sequence>